<dbReference type="Pfam" id="PF08393">
    <property type="entry name" value="DHC_N2"/>
    <property type="match status" value="1"/>
</dbReference>
<evidence type="ECO:0000259" key="1">
    <source>
        <dbReference type="Pfam" id="PF08393"/>
    </source>
</evidence>
<dbReference type="Proteomes" id="UP000494206">
    <property type="component" value="Unassembled WGS sequence"/>
</dbReference>
<name>A0A8S1EGL1_9PELO</name>
<dbReference type="InterPro" id="IPR013602">
    <property type="entry name" value="Dynein_heavy_linker"/>
</dbReference>
<feature type="domain" description="Dynein heavy chain linker" evidence="1">
    <location>
        <begin position="593"/>
        <end position="990"/>
    </location>
</feature>
<proteinExistence type="predicted"/>
<evidence type="ECO:0000259" key="2">
    <source>
        <dbReference type="Pfam" id="PF12780"/>
    </source>
</evidence>
<comment type="caution">
    <text evidence="3">The sequence shown here is derived from an EMBL/GenBank/DDBJ whole genome shotgun (WGS) entry which is preliminary data.</text>
</comment>
<sequence length="2186" mass="254250">MSPLQREHFKLKKHTRYLTIHRLAEQKSWHRLAYEYHLRKENRKIPKIVRKRFLLYHLEQHRSRMKLKRLQFENKDENLYVAKQWYYVLEKYPLKPRNEWSFQRVHKLNTRNEQIAKELEEILDCSERFALIQHFLDGFEKMTESDLKKLEKIEQFQSGIMRNRDFLMKSQSLAAMKTRLFFEQRKGLIFKTSALIDSENGQVSIKRLRELIVSKISTFHKEIEDHLLKNDLKSEKKKKLVMNSIMQETTNAAFNTIQDYLKTFKTRHSMIIVEGSIVDKKIHINCDQIRYFLKDPINQLCSMDNVRIPVEDSENWQEEVASVVDVLSHEFIIAHPLIKPYAFLVEDYKVASKYGEEELIKMYDDSTILQIRLSKVANEISIRCFIIRIEKVWKEMERRIRSFRNALKMAIRRKFTSTLNKLLQDFRKYDRALQYRSIDPSLMLNNKAQVDLMLQNEIWPSVNNFVQAYEKIFEITQHVSLDTSQLDTLLNIASLRLSLPQSINDHAHFFNKRISTFLHFVNKKQTRVMANVQKAMEKLKVLQTMGNPQEVDNYVEQMNKLKPMLDVLIKEIEDLNKFEKAVDVPVSDVTKMRQFVSEVESMENLFLATSGYYKHVNAFFESRRALVNIEATRAFIEQFTVQLSIFESSLSSHRAAKHFIAYARNEVDNFKKNFAVAEVMSCRRLLDAHWIRMSEIVGFDLTPYANSSIAQICELGLETHLQKLKPIAFSAEREATSADQLHEIVTFWSHEPLEMTCYSQWKLSLASHLPTLVEKIQNDNYILRHMTNVEKITDDSLPHWIEWSQRAEKILKDWNETQDEWKRVANIFVTCRQTLQSEFELLRVCAQYWMKIEKGVAKDPAIYRLIHLPHLPCWIFKIRSNVSIIIKGVRNFLEKIRISSARLCLSSELHLLQLFSATSVEIRLKLLMRDCFPSLKRICFNRRNQLEMVDSYAEKITLELTKSEIENLDPVELIKAIENAFAAKLTEIITYERLDRSKSVSRIGLNVAEVMETRGSIDPLFLSRVDKSYFVQHKSIQKQSQLTVDFVYSTEVARFVPKSLADAWSNNKIIVLVGEVCATRLFVLKLANSLCSNVRIVNSHDQLHEMVLERILKVNSMSSWFVLLENIDLLTSQLWFKLFKILSKEATPFSRVFLSTTEEINSSLPSNVSVEPLKSIHLAVSDSQHLHDEKSSSSFVFEMNTGTPMSSVRSMSLSSNRQVTNAPPSSPHAILLDKISSQIRNHEISGCTGSMAKYTLKEVLGQFAEKVIWIYVDVFTRTQLIASHDEFAASPSGIIFDVLYPDAVSAGGDSERSYHSSVSTSSISIQTIVVFYGYSQFWSIFPFLSPLFNKKDRNLPDKPFLTLDDGSTFWPQENFQFLMCIPDEEGYHLSTVTKHDIPCSTIVSSTKQEVARCYKKEWQKKFAELFNKISLSETMDEMVDQVVVPAVKIAAAEFFWPSMLFQVIYQDLTEILPQCRTSSMNDAVRICVIFATSNFLAIFVSDRYQLQQQIVKSLAKIKTKLSIQIPDDVCNFKISLQDITKLNSWEDEPFCQSSIDKESSIGNIMIVTPLIDRLLFYAFRLLQSNQNMIVHGPSYSRKTTFVKMIEKCFPNRDDVEFVWIDGKSRVGSEVAQKKFVELIETCEKRLASQQLFVVFDRFSFTEPLLPIIEFFVDHQTFWKDGTLCKSNCQMRMIIITDDADYTWLHKTNALSSTFVGISMPETSFRDQKTLVQSLIAANFSAKSFSSEYHHILENLSECIVEIVRRPYVKNLSSMALSTRLAKAFFFAFPDNCPDPDALIRLFIHETTRVVGDSIDPNNREEFAKEFEEIVNAQFSTTTVQTLLKSIICVGEDDTEIEEMQQNLDIYDLAYSEIDAHDVVDGLSYEPVVDRVQFQRSIENFLFEHHRNHPNDRIRLYIDWEAGCWVQRVMRVIRQASEHMVLAAKPGSGRSQIVKAACVVSNSTMMHIQIDASSYETFIQRWEYTFSRAINIIANTNQHVVVLCHFDFCYEKIEPRWMELIKLWIESPNTQHLVSDEQLHLIGEQLIECEKNLATQMQTVGLRLPGQRMCKYLPVETLKDPVILRKVLEARILDALHIVFLVDPQFKYDFSWCTIFHLPMIERSRMVEKVRKITADCKIEAAEIIVSTFFIVKKYLTSGSHFMVGTTFSQLFEVADNFQMIYTQQKK</sequence>
<evidence type="ECO:0008006" key="5">
    <source>
        <dbReference type="Google" id="ProtNLM"/>
    </source>
</evidence>
<dbReference type="Gene3D" id="1.20.140.100">
    <property type="entry name" value="Dynein heavy chain, N-terminal domain 2"/>
    <property type="match status" value="1"/>
</dbReference>
<dbReference type="Gene3D" id="1.20.920.30">
    <property type="match status" value="1"/>
</dbReference>
<dbReference type="EMBL" id="CADEPM010000003">
    <property type="protein sequence ID" value="CAB3402830.1"/>
    <property type="molecule type" value="Genomic_DNA"/>
</dbReference>
<dbReference type="PANTHER" id="PTHR46454:SF17">
    <property type="entry name" value="DYNEIN HEAVY CHAIN LINKER DOMAIN-CONTAINING PROTEIN"/>
    <property type="match status" value="1"/>
</dbReference>
<gene>
    <name evidence="3" type="ORF">CBOVIS_LOCUS5391</name>
</gene>
<accession>A0A8S1EGL1</accession>
<keyword evidence="4" id="KW-1185">Reference proteome</keyword>
<dbReference type="InterPro" id="IPR027417">
    <property type="entry name" value="P-loop_NTPase"/>
</dbReference>
<feature type="domain" description="Dynein heavy chain AAA module D4" evidence="2">
    <location>
        <begin position="1925"/>
        <end position="2041"/>
    </location>
</feature>
<reference evidence="3 4" key="1">
    <citation type="submission" date="2020-04" db="EMBL/GenBank/DDBJ databases">
        <authorList>
            <person name="Laetsch R D."/>
            <person name="Stevens L."/>
            <person name="Kumar S."/>
            <person name="Blaxter L. M."/>
        </authorList>
    </citation>
    <scope>NUCLEOTIDE SEQUENCE [LARGE SCALE GENOMIC DNA]</scope>
</reference>
<dbReference type="InterPro" id="IPR024317">
    <property type="entry name" value="Dynein_heavy_chain_D4_dom"/>
</dbReference>
<dbReference type="Gene3D" id="3.40.50.300">
    <property type="entry name" value="P-loop containing nucleotide triphosphate hydrolases"/>
    <property type="match status" value="1"/>
</dbReference>
<organism evidence="3 4">
    <name type="scientific">Caenorhabditis bovis</name>
    <dbReference type="NCBI Taxonomy" id="2654633"/>
    <lineage>
        <taxon>Eukaryota</taxon>
        <taxon>Metazoa</taxon>
        <taxon>Ecdysozoa</taxon>
        <taxon>Nematoda</taxon>
        <taxon>Chromadorea</taxon>
        <taxon>Rhabditida</taxon>
        <taxon>Rhabditina</taxon>
        <taxon>Rhabditomorpha</taxon>
        <taxon>Rhabditoidea</taxon>
        <taxon>Rhabditidae</taxon>
        <taxon>Peloderinae</taxon>
        <taxon>Caenorhabditis</taxon>
    </lineage>
</organism>
<evidence type="ECO:0000313" key="4">
    <source>
        <dbReference type="Proteomes" id="UP000494206"/>
    </source>
</evidence>
<dbReference type="Pfam" id="PF12780">
    <property type="entry name" value="AAA_8"/>
    <property type="match status" value="1"/>
</dbReference>
<evidence type="ECO:0000313" key="3">
    <source>
        <dbReference type="EMBL" id="CAB3402830.1"/>
    </source>
</evidence>
<dbReference type="OrthoDB" id="424310at2759"/>
<dbReference type="PANTHER" id="PTHR46454">
    <property type="entry name" value="DYNEIN AXONEMAL HEAVY CHAIN 7-RELATED"/>
    <property type="match status" value="1"/>
</dbReference>
<dbReference type="InterPro" id="IPR042222">
    <property type="entry name" value="Dynein_2_N"/>
</dbReference>
<protein>
    <recommendedName>
        <fullName evidence="5">Dynein heavy chain linker domain-containing protein</fullName>
    </recommendedName>
</protein>